<reference evidence="1" key="4">
    <citation type="submission" date="2019-03" db="UniProtKB">
        <authorList>
            <consortium name="EnsemblPlants"/>
        </authorList>
    </citation>
    <scope>IDENTIFICATION</scope>
</reference>
<sequence>MASLLVLHEVDLHFLAGLALLQWCSLCVPKLYDFITALDKYIEENGPEALKKLADKVGKSSTQSGIVERVERIKIAEGV</sequence>
<dbReference type="Proteomes" id="UP000015105">
    <property type="component" value="Chromosome 4D"/>
</dbReference>
<proteinExistence type="predicted"/>
<reference evidence="2" key="1">
    <citation type="journal article" date="2014" name="Science">
        <title>Ancient hybridizations among the ancestral genomes of bread wheat.</title>
        <authorList>
            <consortium name="International Wheat Genome Sequencing Consortium,"/>
            <person name="Marcussen T."/>
            <person name="Sandve S.R."/>
            <person name="Heier L."/>
            <person name="Spannagl M."/>
            <person name="Pfeifer M."/>
            <person name="Jakobsen K.S."/>
            <person name="Wulff B.B."/>
            <person name="Steuernagel B."/>
            <person name="Mayer K.F."/>
            <person name="Olsen O.A."/>
        </authorList>
    </citation>
    <scope>NUCLEOTIDE SEQUENCE [LARGE SCALE GENOMIC DNA]</scope>
    <source>
        <strain evidence="2">cv. AL8/78</strain>
    </source>
</reference>
<reference evidence="2" key="2">
    <citation type="journal article" date="2017" name="Nat. Plants">
        <title>The Aegilops tauschii genome reveals multiple impacts of transposons.</title>
        <authorList>
            <person name="Zhao G."/>
            <person name="Zou C."/>
            <person name="Li K."/>
            <person name="Wang K."/>
            <person name="Li T."/>
            <person name="Gao L."/>
            <person name="Zhang X."/>
            <person name="Wang H."/>
            <person name="Yang Z."/>
            <person name="Liu X."/>
            <person name="Jiang W."/>
            <person name="Mao L."/>
            <person name="Kong X."/>
            <person name="Jiao Y."/>
            <person name="Jia J."/>
        </authorList>
    </citation>
    <scope>NUCLEOTIDE SEQUENCE [LARGE SCALE GENOMIC DNA]</scope>
    <source>
        <strain evidence="2">cv. AL8/78</strain>
    </source>
</reference>
<organism evidence="1 2">
    <name type="scientific">Aegilops tauschii subsp. strangulata</name>
    <name type="common">Goatgrass</name>
    <dbReference type="NCBI Taxonomy" id="200361"/>
    <lineage>
        <taxon>Eukaryota</taxon>
        <taxon>Viridiplantae</taxon>
        <taxon>Streptophyta</taxon>
        <taxon>Embryophyta</taxon>
        <taxon>Tracheophyta</taxon>
        <taxon>Spermatophyta</taxon>
        <taxon>Magnoliopsida</taxon>
        <taxon>Liliopsida</taxon>
        <taxon>Poales</taxon>
        <taxon>Poaceae</taxon>
        <taxon>BOP clade</taxon>
        <taxon>Pooideae</taxon>
        <taxon>Triticodae</taxon>
        <taxon>Triticeae</taxon>
        <taxon>Triticinae</taxon>
        <taxon>Aegilops</taxon>
    </lineage>
</organism>
<name>A0A453HTX4_AEGTS</name>
<accession>A0A453HTX4</accession>
<keyword evidence="2" id="KW-1185">Reference proteome</keyword>
<dbReference type="AlphaFoldDB" id="A0A453HTX4"/>
<reference evidence="1" key="3">
    <citation type="journal article" date="2017" name="Nature">
        <title>Genome sequence of the progenitor of the wheat D genome Aegilops tauschii.</title>
        <authorList>
            <person name="Luo M.C."/>
            <person name="Gu Y.Q."/>
            <person name="Puiu D."/>
            <person name="Wang H."/>
            <person name="Twardziok S.O."/>
            <person name="Deal K.R."/>
            <person name="Huo N."/>
            <person name="Zhu T."/>
            <person name="Wang L."/>
            <person name="Wang Y."/>
            <person name="McGuire P.E."/>
            <person name="Liu S."/>
            <person name="Long H."/>
            <person name="Ramasamy R.K."/>
            <person name="Rodriguez J.C."/>
            <person name="Van S.L."/>
            <person name="Yuan L."/>
            <person name="Wang Z."/>
            <person name="Xia Z."/>
            <person name="Xiao L."/>
            <person name="Anderson O.D."/>
            <person name="Ouyang S."/>
            <person name="Liang Y."/>
            <person name="Zimin A.V."/>
            <person name="Pertea G."/>
            <person name="Qi P."/>
            <person name="Bennetzen J.L."/>
            <person name="Dai X."/>
            <person name="Dawson M.W."/>
            <person name="Muller H.G."/>
            <person name="Kugler K."/>
            <person name="Rivarola-Duarte L."/>
            <person name="Spannagl M."/>
            <person name="Mayer K.F.X."/>
            <person name="Lu F.H."/>
            <person name="Bevan M.W."/>
            <person name="Leroy P."/>
            <person name="Li P."/>
            <person name="You F.M."/>
            <person name="Sun Q."/>
            <person name="Liu Z."/>
            <person name="Lyons E."/>
            <person name="Wicker T."/>
            <person name="Salzberg S.L."/>
            <person name="Devos K.M."/>
            <person name="Dvorak J."/>
        </authorList>
    </citation>
    <scope>NUCLEOTIDE SEQUENCE [LARGE SCALE GENOMIC DNA]</scope>
    <source>
        <strain evidence="1">cv. AL8/78</strain>
    </source>
</reference>
<reference evidence="1" key="5">
    <citation type="journal article" date="2021" name="G3 (Bethesda)">
        <title>Aegilops tauschii genome assembly Aet v5.0 features greater sequence contiguity and improved annotation.</title>
        <authorList>
            <person name="Wang L."/>
            <person name="Zhu T."/>
            <person name="Rodriguez J.C."/>
            <person name="Deal K.R."/>
            <person name="Dubcovsky J."/>
            <person name="McGuire P.E."/>
            <person name="Lux T."/>
            <person name="Spannagl M."/>
            <person name="Mayer K.F.X."/>
            <person name="Baldrich P."/>
            <person name="Meyers B.C."/>
            <person name="Huo N."/>
            <person name="Gu Y.Q."/>
            <person name="Zhou H."/>
            <person name="Devos K.M."/>
            <person name="Bennetzen J.L."/>
            <person name="Unver T."/>
            <person name="Budak H."/>
            <person name="Gulick P.J."/>
            <person name="Galiba G."/>
            <person name="Kalapos B."/>
            <person name="Nelson D.R."/>
            <person name="Li P."/>
            <person name="You F.M."/>
            <person name="Luo M.C."/>
            <person name="Dvorak J."/>
        </authorList>
    </citation>
    <scope>NUCLEOTIDE SEQUENCE [LARGE SCALE GENOMIC DNA]</scope>
    <source>
        <strain evidence="1">cv. AL8/78</strain>
    </source>
</reference>
<dbReference type="EnsemblPlants" id="AET4Gv20302200.8">
    <property type="protein sequence ID" value="AET4Gv20302200.8"/>
    <property type="gene ID" value="AET4Gv20302200"/>
</dbReference>
<evidence type="ECO:0000313" key="2">
    <source>
        <dbReference type="Proteomes" id="UP000015105"/>
    </source>
</evidence>
<evidence type="ECO:0000313" key="1">
    <source>
        <dbReference type="EnsemblPlants" id="AET4Gv20302200.8"/>
    </source>
</evidence>
<protein>
    <submittedName>
        <fullName evidence="1">Uncharacterized protein</fullName>
    </submittedName>
</protein>
<dbReference type="Gramene" id="AET4Gv20302200.8">
    <property type="protein sequence ID" value="AET4Gv20302200.8"/>
    <property type="gene ID" value="AET4Gv20302200"/>
</dbReference>